<dbReference type="InterPro" id="IPR041168">
    <property type="entry name" value="LodA_N"/>
</dbReference>
<dbReference type="Pfam" id="PF18417">
    <property type="entry name" value="LodA_C"/>
    <property type="match status" value="1"/>
</dbReference>
<proteinExistence type="predicted"/>
<evidence type="ECO:0000259" key="1">
    <source>
        <dbReference type="PROSITE" id="PS00498"/>
    </source>
</evidence>
<sequence length="1259" mass="137219">MKASQPLHSAFRIHPAVGVARVGNSEEFVIAPETMAGAPIAPGQVLSGGLPIRAGSEADPVRSGDLRDAQGALKRQAARFRIFHYAPQASESWPRGDGTEVGIGTRIEGLTVTDIIWTVHLANKKANTFVLEETHLPGIDGYAEGQLPPIRNAALPLQQASHSTDKIAILNLPERVRKLTIDPGPRTIAGARASAVHFDKATAASYYDAASASVVALARYPMSFPGDAFARMDSPAGPIDTLGSLLTDERGRLLVVGGFGRASGWAQVAPTPLNDDVNNDQWFDDTSDGPVSATLVFDDGSHAVVHGAWVTTTDPAYAPQIPNIVSLWDDVYDCWVRKMALAPAIFNAKTGTYRSDYKPSFDDQLAPMFTSAALQQWTVNMSERGMSAHRNLATIRAVDDPASTALAGLAAIFRNPFEPGHTDTTRMPLHLGDAKSAMLTLRQTQYFFLQRWNQGRGNYVAGSGPALGAGEYLDKATMVNCLGGRFSPGIDLTFTMREAAIYLQPWASCGAGPFRIRAAALDYAAIAAGPGTGAPLLSVGYVPRHREAEGLEPGDLSKFMAVPWHTDYNSCATHLPSPNPPGNRTLFWSWPAQRPVAVYALADVRSEASGDINTQEPDRPPQVAVLGAQRWSVRGPGTDSGQPENWGRYQNRMDILDHWHRIGVVMQASAIDGSTLALDDGWYLEVESKLVDTGLTPVVPFPNFASATASTDARTLDARNLFHQLMNVAAHPEVLPDARAYVDAWLAWAELFAADPQRASADLLAFDYSEDAFRERLDLIYQEMVDDAAAVDPGDNGQYFNTYAAMVTYTIQWAPFNLIDGAWLRNIGRTGPIDAVRALLYSVSMDEMGDGNVSMNHCNIYRDLCASVGYYPQPIDSREFAFDPTFLDSAFSVPAFQMAISQFSEDYYPELIGMTLYLEWQVVDLKPTRDLMEYVGIDPHFYVMHIGIDNAVNGHGQRAAEAVRLYLQGVRDLGEGEQAVQRAWRRIWNGFVAFGSIGSFGADLIKLVTQAPTLRQQMLSMIERKTTFGSRNHQKKMVGGCRIDEWFADPPGFLDALVEHGWITPGDWAGSRMHALMNFETGPMYRVFTDDEITLWADYTAALAHPAPPPAPPPLPPAFAMAALVEQLRPVQRGVAGHATGMMADPHGVIHSMAWWFEQSTRDLMAALASPVNGLVVPGRPQDSRFFMSLIAPTGPMGSAFSLPAAAPNSGTCRDVVHRWILNQCPLLDPAPLRVRLHSPRARHERNPGGKIIGMGGVH</sequence>
<dbReference type="PROSITE" id="PS00498">
    <property type="entry name" value="TYROSINASE_2"/>
    <property type="match status" value="1"/>
</dbReference>
<name>A0ABX0NF38_9BURK</name>
<dbReference type="Proteomes" id="UP000621455">
    <property type="component" value="Unassembled WGS sequence"/>
</dbReference>
<dbReference type="InterPro" id="IPR016084">
    <property type="entry name" value="Haem_Oase-like_multi-hlx"/>
</dbReference>
<dbReference type="SMART" id="SM01236">
    <property type="entry name" value="Haem_oxygenase_2"/>
    <property type="match status" value="1"/>
</dbReference>
<feature type="domain" description="Tyrosinase copper-binding" evidence="1">
    <location>
        <begin position="938"/>
        <end position="949"/>
    </location>
</feature>
<dbReference type="CDD" id="cd14732">
    <property type="entry name" value="LodA"/>
    <property type="match status" value="1"/>
</dbReference>
<organism evidence="2 3">
    <name type="scientific">Massilia frigida</name>
    <dbReference type="NCBI Taxonomy" id="2609281"/>
    <lineage>
        <taxon>Bacteria</taxon>
        <taxon>Pseudomonadati</taxon>
        <taxon>Pseudomonadota</taxon>
        <taxon>Betaproteobacteria</taxon>
        <taxon>Burkholderiales</taxon>
        <taxon>Oxalobacteraceae</taxon>
        <taxon>Telluria group</taxon>
        <taxon>Massilia</taxon>
    </lineage>
</organism>
<accession>A0ABX0NF38</accession>
<dbReference type="InterPro" id="IPR041173">
    <property type="entry name" value="LodA_C"/>
</dbReference>
<dbReference type="InterPro" id="IPR002227">
    <property type="entry name" value="Tyrosinase_Cu-bd"/>
</dbReference>
<protein>
    <recommendedName>
        <fullName evidence="1">Tyrosinase copper-binding domain-containing protein</fullName>
    </recommendedName>
</protein>
<dbReference type="Pfam" id="PF14518">
    <property type="entry name" value="Haem_oxygenas_2"/>
    <property type="match status" value="1"/>
</dbReference>
<dbReference type="RefSeq" id="WP_167088531.1">
    <property type="nucleotide sequence ID" value="NZ_WHJG01000019.1"/>
</dbReference>
<dbReference type="Pfam" id="PF17990">
    <property type="entry name" value="LodA_N"/>
    <property type="match status" value="1"/>
</dbReference>
<reference evidence="2 3" key="1">
    <citation type="submission" date="2019-10" db="EMBL/GenBank/DDBJ databases">
        <title>Taxonomy of Antarctic Massilia spp.: description of Massilia rubra sp. nov., Massilia aquatica sp. nov., Massilia mucilaginosa sp. nov., Massilia frigida sp. nov. isolated from streams, lakes and regoliths.</title>
        <authorList>
            <person name="Holochova P."/>
            <person name="Sedlacek I."/>
            <person name="Kralova S."/>
            <person name="Maslanova I."/>
            <person name="Busse H.-J."/>
            <person name="Stankova E."/>
            <person name="Vrbovska V."/>
            <person name="Kovarovic V."/>
            <person name="Bartak M."/>
            <person name="Svec P."/>
            <person name="Pantucek R."/>
        </authorList>
    </citation>
    <scope>NUCLEOTIDE SEQUENCE [LARGE SCALE GENOMIC DNA]</scope>
    <source>
        <strain evidence="2 3">CCM 8695</strain>
    </source>
</reference>
<comment type="caution">
    <text evidence="2">The sequence shown here is derived from an EMBL/GenBank/DDBJ whole genome shotgun (WGS) entry which is preliminary data.</text>
</comment>
<dbReference type="EMBL" id="WHJG01000019">
    <property type="protein sequence ID" value="NHZ81201.1"/>
    <property type="molecule type" value="Genomic_DNA"/>
</dbReference>
<dbReference type="InterPro" id="IPR033797">
    <property type="entry name" value="LodA"/>
</dbReference>
<evidence type="ECO:0000313" key="3">
    <source>
        <dbReference type="Proteomes" id="UP000621455"/>
    </source>
</evidence>
<evidence type="ECO:0000313" key="2">
    <source>
        <dbReference type="EMBL" id="NHZ81201.1"/>
    </source>
</evidence>
<keyword evidence="3" id="KW-1185">Reference proteome</keyword>
<dbReference type="Gene3D" id="1.20.910.10">
    <property type="entry name" value="Heme oxygenase-like"/>
    <property type="match status" value="1"/>
</dbReference>
<gene>
    <name evidence="2" type="ORF">F2P44_18250</name>
</gene>